<evidence type="ECO:0000256" key="1">
    <source>
        <dbReference type="SAM" id="MobiDB-lite"/>
    </source>
</evidence>
<dbReference type="Gene3D" id="3.30.710.10">
    <property type="entry name" value="Potassium Channel Kv1.1, Chain A"/>
    <property type="match status" value="1"/>
</dbReference>
<feature type="compositionally biased region" description="Low complexity" evidence="1">
    <location>
        <begin position="7"/>
        <end position="17"/>
    </location>
</feature>
<name>A0A1Y2M1L7_EPING</name>
<feature type="region of interest" description="Disordered" evidence="1">
    <location>
        <begin position="1"/>
        <end position="31"/>
    </location>
</feature>
<evidence type="ECO:0000313" key="2">
    <source>
        <dbReference type="EMBL" id="OSS50026.1"/>
    </source>
</evidence>
<dbReference type="InParanoid" id="A0A1Y2M1L7"/>
<dbReference type="AlphaFoldDB" id="A0A1Y2M1L7"/>
<dbReference type="SUPFAM" id="SSF54695">
    <property type="entry name" value="POZ domain"/>
    <property type="match status" value="1"/>
</dbReference>
<accession>A0A1Y2M1L7</accession>
<dbReference type="EMBL" id="KZ107842">
    <property type="protein sequence ID" value="OSS50026.1"/>
    <property type="molecule type" value="Genomic_DNA"/>
</dbReference>
<protein>
    <submittedName>
        <fullName evidence="2">Uncharacterized protein</fullName>
    </submittedName>
</protein>
<gene>
    <name evidence="2" type="ORF">B5807_04792</name>
</gene>
<proteinExistence type="predicted"/>
<evidence type="ECO:0000313" key="3">
    <source>
        <dbReference type="Proteomes" id="UP000193240"/>
    </source>
</evidence>
<organism evidence="2 3">
    <name type="scientific">Epicoccum nigrum</name>
    <name type="common">Soil fungus</name>
    <name type="synonym">Epicoccum purpurascens</name>
    <dbReference type="NCBI Taxonomy" id="105696"/>
    <lineage>
        <taxon>Eukaryota</taxon>
        <taxon>Fungi</taxon>
        <taxon>Dikarya</taxon>
        <taxon>Ascomycota</taxon>
        <taxon>Pezizomycotina</taxon>
        <taxon>Dothideomycetes</taxon>
        <taxon>Pleosporomycetidae</taxon>
        <taxon>Pleosporales</taxon>
        <taxon>Pleosporineae</taxon>
        <taxon>Didymellaceae</taxon>
        <taxon>Epicoccum</taxon>
    </lineage>
</organism>
<keyword evidence="3" id="KW-1185">Reference proteome</keyword>
<reference evidence="2 3" key="1">
    <citation type="journal article" date="2017" name="Genome Announc.">
        <title>Genome sequence of the saprophytic ascomycete Epicoccum nigrum ICMP 19927 strain isolated from New Zealand.</title>
        <authorList>
            <person name="Fokin M."/>
            <person name="Fleetwood D."/>
            <person name="Weir B.S."/>
            <person name="Villas-Boas S.G."/>
        </authorList>
    </citation>
    <scope>NUCLEOTIDE SEQUENCE [LARGE SCALE GENOMIC DNA]</scope>
    <source>
        <strain evidence="2 3">ICMP 19927</strain>
    </source>
</reference>
<dbReference type="InterPro" id="IPR011333">
    <property type="entry name" value="SKP1/BTB/POZ_sf"/>
</dbReference>
<sequence length="168" mass="18626">MAKKNAADAAANRSNSATPMPDPAAGFLGPGVKRKATDPNLKVVTIDPFYDLTLIVGSPGSFEPQTAFQVNKGTLRHASEVWTKMLTGPWYAGLKNQSEIELLEDSPWAFEIVLRVAHLQTDKLPFALTLAQMKSLVALTDEYDLAKVMHMPIDSKDWIFIPSQTWRR</sequence>
<dbReference type="Proteomes" id="UP000193240">
    <property type="component" value="Unassembled WGS sequence"/>
</dbReference>